<gene>
    <name evidence="1" type="ORF">TRIUR3_19551</name>
</gene>
<evidence type="ECO:0000313" key="1">
    <source>
        <dbReference type="EMBL" id="EMS57157.1"/>
    </source>
</evidence>
<reference evidence="1" key="1">
    <citation type="journal article" date="2013" name="Nature">
        <title>Draft genome of the wheat A-genome progenitor Triticum urartu.</title>
        <authorList>
            <person name="Ling H.Q."/>
            <person name="Zhao S."/>
            <person name="Liu D."/>
            <person name="Wang J."/>
            <person name="Sun H."/>
            <person name="Zhang C."/>
            <person name="Fan H."/>
            <person name="Li D."/>
            <person name="Dong L."/>
            <person name="Tao Y."/>
            <person name="Gao C."/>
            <person name="Wu H."/>
            <person name="Li Y."/>
            <person name="Cui Y."/>
            <person name="Guo X."/>
            <person name="Zheng S."/>
            <person name="Wang B."/>
            <person name="Yu K."/>
            <person name="Liang Q."/>
            <person name="Yang W."/>
            <person name="Lou X."/>
            <person name="Chen J."/>
            <person name="Feng M."/>
            <person name="Jian J."/>
            <person name="Zhang X."/>
            <person name="Luo G."/>
            <person name="Jiang Y."/>
            <person name="Liu J."/>
            <person name="Wang Z."/>
            <person name="Sha Y."/>
            <person name="Zhang B."/>
            <person name="Wu H."/>
            <person name="Tang D."/>
            <person name="Shen Q."/>
            <person name="Xue P."/>
            <person name="Zou S."/>
            <person name="Wang X."/>
            <person name="Liu X."/>
            <person name="Wang F."/>
            <person name="Yang Y."/>
            <person name="An X."/>
            <person name="Dong Z."/>
            <person name="Zhang K."/>
            <person name="Zhang X."/>
            <person name="Luo M.C."/>
            <person name="Dvorak J."/>
            <person name="Tong Y."/>
            <person name="Wang J."/>
            <person name="Yang H."/>
            <person name="Li Z."/>
            <person name="Wang D."/>
            <person name="Zhang A."/>
            <person name="Wang J."/>
        </authorList>
    </citation>
    <scope>NUCLEOTIDE SEQUENCE</scope>
</reference>
<protein>
    <submittedName>
        <fullName evidence="1">Uncharacterized protein</fullName>
    </submittedName>
</protein>
<dbReference type="AlphaFoldDB" id="M7ZAS9"/>
<dbReference type="EMBL" id="KD149465">
    <property type="protein sequence ID" value="EMS57157.1"/>
    <property type="molecule type" value="Genomic_DNA"/>
</dbReference>
<proteinExistence type="predicted"/>
<name>M7ZAS9_TRIUA</name>
<accession>M7ZAS9</accession>
<organism evidence="1">
    <name type="scientific">Triticum urartu</name>
    <name type="common">Red wild einkorn</name>
    <name type="synonym">Crithodium urartu</name>
    <dbReference type="NCBI Taxonomy" id="4572"/>
    <lineage>
        <taxon>Eukaryota</taxon>
        <taxon>Viridiplantae</taxon>
        <taxon>Streptophyta</taxon>
        <taxon>Embryophyta</taxon>
        <taxon>Tracheophyta</taxon>
        <taxon>Spermatophyta</taxon>
        <taxon>Magnoliopsida</taxon>
        <taxon>Liliopsida</taxon>
        <taxon>Poales</taxon>
        <taxon>Poaceae</taxon>
        <taxon>BOP clade</taxon>
        <taxon>Pooideae</taxon>
        <taxon>Triticodae</taxon>
        <taxon>Triticeae</taxon>
        <taxon>Triticinae</taxon>
        <taxon>Triticum</taxon>
    </lineage>
</organism>
<sequence length="367" mass="41906">MHKKVNQDVNRLHNELMTDTLVDDPGEKSKNRVHQPLPIIGMVAIGKTTLLMCACRDFDPDRMFLKTYGKAILRSIFNRVRQQCLNECFASYQSIRRNIKNTIDFMLRIDKEKIIWKKGIDMDIMWCIVDTLAEQYKHSQFSAGPDIHHSTSNPFICVKRCTSVRRKPVQKPLFTKSLGTEGVNFSVTDSSLQKGADVSGRTRCPEVDTSFCSPSCELDLHRVCSMDGFNLLLGLYRVDPICVFNGHSILALVTLLSLVSDCSKATVNTRHYRIRKSRQNKGCRVVSRQCLAQKTQNHKRGDTRAAFQKNRRLASRYAFHLCLQSRAYVFPVKAILQVESYSRSARIKTNEKNSALQQNSGDLKICY</sequence>